<evidence type="ECO:0000256" key="3">
    <source>
        <dbReference type="ARBA" id="ARBA00022833"/>
    </source>
</evidence>
<dbReference type="InterPro" id="IPR007508">
    <property type="entry name" value="DtdA"/>
</dbReference>
<dbReference type="PANTHER" id="PTHR34667:SF1">
    <property type="entry name" value="D-AMINOACYL-TRNA DEACYLASE"/>
    <property type="match status" value="1"/>
</dbReference>
<dbReference type="EMBL" id="DVAB01000023">
    <property type="protein sequence ID" value="HIK00398.1"/>
    <property type="molecule type" value="Genomic_DNA"/>
</dbReference>
<proteinExistence type="inferred from homology"/>
<comment type="function">
    <text evidence="4">D-aminoacyl-tRNA deacylase with broad substrate specificity. By recycling D-aminoacyl-tRNA to D-amino acids and free tRNA molecules, this enzyme counteracts the toxicity associated with the formation of D-aminoacyl-tRNA entities in vivo.</text>
</comment>
<dbReference type="Gene3D" id="3.40.630.50">
    <property type="entry name" value="AF0625-like"/>
    <property type="match status" value="1"/>
</dbReference>
<organism evidence="5 6">
    <name type="scientific">Candidatus Naiadarchaeum limnaeum</name>
    <dbReference type="NCBI Taxonomy" id="2756139"/>
    <lineage>
        <taxon>Archaea</taxon>
        <taxon>Candidatus Undinarchaeota</taxon>
        <taxon>Candidatus Undinarchaeia</taxon>
        <taxon>Candidatus Naiadarchaeales</taxon>
        <taxon>Candidatus Naiadarchaeaceae</taxon>
        <taxon>Candidatus Naiadarchaeum</taxon>
    </lineage>
</organism>
<keyword evidence="1 4" id="KW-0479">Metal-binding</keyword>
<dbReference type="PANTHER" id="PTHR34667">
    <property type="entry name" value="D-AMINOACYL-TRNA DEACYLASE"/>
    <property type="match status" value="1"/>
</dbReference>
<dbReference type="GO" id="GO:0051499">
    <property type="term" value="F:D-aminoacyl-tRNA deacylase activity"/>
    <property type="evidence" value="ECO:0007669"/>
    <property type="project" value="UniProtKB-UniRule"/>
</dbReference>
<protein>
    <recommendedName>
        <fullName evidence="4">D-aminoacyl-tRNA deacylase</fullName>
        <ecNumber evidence="4">3.1.1.96</ecNumber>
    </recommendedName>
</protein>
<name>A0A832XLV9_9ARCH</name>
<evidence type="ECO:0000256" key="1">
    <source>
        <dbReference type="ARBA" id="ARBA00022723"/>
    </source>
</evidence>
<dbReference type="InterPro" id="IPR018033">
    <property type="entry name" value="Deacylase_DtdA_archaea"/>
</dbReference>
<evidence type="ECO:0000256" key="4">
    <source>
        <dbReference type="HAMAP-Rule" id="MF_00562"/>
    </source>
</evidence>
<dbReference type="GO" id="GO:0019478">
    <property type="term" value="P:D-amino acid catabolic process"/>
    <property type="evidence" value="ECO:0007669"/>
    <property type="project" value="UniProtKB-UniRule"/>
</dbReference>
<dbReference type="GO" id="GO:0008270">
    <property type="term" value="F:zinc ion binding"/>
    <property type="evidence" value="ECO:0007669"/>
    <property type="project" value="UniProtKB-UniRule"/>
</dbReference>
<sequence length="260" mass="28958">MSSVKVLYWRDDPAATNIANNLREIGLGNLLVQSPKSLLFTTQKELEKMFQEVNDTDYLIVASTHRSETKKPALTVHSTGNFGSADLGGAPNALSYTWPAALKIGLQYFSQNAPEGFDITMEATHHGPTNWEKPLIFIEIGSTEKEWSRKDLGEIVARAIKEIYEKAPSAKFEKYAAFGGTHYCASFNRIQIENEKAAIGHVAARYASEFLNENTVRQAVEKNFAKKAVIDWKGIKSDARNKVLSVLEKLNVPYLTTSDL</sequence>
<comment type="cofactor">
    <cofactor evidence="4">
        <name>Zn(2+)</name>
        <dbReference type="ChEBI" id="CHEBI:29105"/>
    </cofactor>
    <text evidence="4">Binds 2 Zn(2+) ions per subunit.</text>
</comment>
<keyword evidence="3 4" id="KW-0862">Zinc</keyword>
<dbReference type="Gene3D" id="3.40.50.10700">
    <property type="entry name" value="AF0625-like"/>
    <property type="match status" value="1"/>
</dbReference>
<dbReference type="SUPFAM" id="SSF142535">
    <property type="entry name" value="AF0625-like"/>
    <property type="match status" value="1"/>
</dbReference>
<comment type="similarity">
    <text evidence="4">Belongs to the DtdA deacylase family.</text>
</comment>
<dbReference type="EC" id="3.1.1.96" evidence="4"/>
<dbReference type="AlphaFoldDB" id="A0A832XLV9"/>
<comment type="catalytic activity">
    <reaction evidence="4">
        <text>glycyl-tRNA(Ala) + H2O = tRNA(Ala) + glycine + H(+)</text>
        <dbReference type="Rhea" id="RHEA:53744"/>
        <dbReference type="Rhea" id="RHEA-COMP:9657"/>
        <dbReference type="Rhea" id="RHEA-COMP:13640"/>
        <dbReference type="ChEBI" id="CHEBI:15377"/>
        <dbReference type="ChEBI" id="CHEBI:15378"/>
        <dbReference type="ChEBI" id="CHEBI:57305"/>
        <dbReference type="ChEBI" id="CHEBI:78442"/>
        <dbReference type="ChEBI" id="CHEBI:78522"/>
        <dbReference type="EC" id="3.1.1.96"/>
    </reaction>
</comment>
<evidence type="ECO:0000313" key="6">
    <source>
        <dbReference type="Proteomes" id="UP000646946"/>
    </source>
</evidence>
<comment type="catalytic activity">
    <reaction evidence="4">
        <text>a D-aminoacyl-tRNA + H2O = a tRNA + a D-alpha-amino acid + H(+)</text>
        <dbReference type="Rhea" id="RHEA:13953"/>
        <dbReference type="Rhea" id="RHEA-COMP:10123"/>
        <dbReference type="Rhea" id="RHEA-COMP:10124"/>
        <dbReference type="ChEBI" id="CHEBI:15377"/>
        <dbReference type="ChEBI" id="CHEBI:15378"/>
        <dbReference type="ChEBI" id="CHEBI:59871"/>
        <dbReference type="ChEBI" id="CHEBI:78442"/>
        <dbReference type="ChEBI" id="CHEBI:79333"/>
        <dbReference type="EC" id="3.1.1.96"/>
    </reaction>
</comment>
<dbReference type="Proteomes" id="UP000646946">
    <property type="component" value="Unassembled WGS sequence"/>
</dbReference>
<accession>A0A832XLV9</accession>
<gene>
    <name evidence="4" type="primary">dtdA</name>
    <name evidence="5" type="ORF">H1016_02550</name>
</gene>
<comment type="subunit">
    <text evidence="4">Monomer.</text>
</comment>
<dbReference type="Pfam" id="PF04414">
    <property type="entry name" value="tRNA_deacylase"/>
    <property type="match status" value="1"/>
</dbReference>
<dbReference type="HAMAP" id="MF_00562">
    <property type="entry name" value="Deacylase_DtdA"/>
    <property type="match status" value="1"/>
</dbReference>
<dbReference type="PIRSF" id="PIRSF016210">
    <property type="entry name" value="UCP016210"/>
    <property type="match status" value="1"/>
</dbReference>
<comment type="caution">
    <text evidence="5">The sequence shown here is derived from an EMBL/GenBank/DDBJ whole genome shotgun (WGS) entry which is preliminary data.</text>
</comment>
<evidence type="ECO:0000256" key="2">
    <source>
        <dbReference type="ARBA" id="ARBA00022801"/>
    </source>
</evidence>
<keyword evidence="2 4" id="KW-0378">Hydrolase</keyword>
<keyword evidence="6" id="KW-1185">Reference proteome</keyword>
<evidence type="ECO:0000313" key="5">
    <source>
        <dbReference type="EMBL" id="HIK00398.1"/>
    </source>
</evidence>
<reference evidence="5 6" key="1">
    <citation type="journal article" name="Nat. Commun.">
        <title>Undinarchaeota illuminate DPANN phylogeny and the impact of gene transfer on archaeal evolution.</title>
        <authorList>
            <person name="Dombrowski N."/>
            <person name="Williams T.A."/>
            <person name="Sun J."/>
            <person name="Woodcroft B.J."/>
            <person name="Lee J.H."/>
            <person name="Minh B.Q."/>
            <person name="Rinke C."/>
            <person name="Spang A."/>
        </authorList>
    </citation>
    <scope>NUCLEOTIDE SEQUENCE [LARGE SCALE GENOMIC DNA]</scope>
    <source>
        <strain evidence="5">MAG_bin1129</strain>
    </source>
</reference>